<dbReference type="GO" id="GO:0005886">
    <property type="term" value="C:plasma membrane"/>
    <property type="evidence" value="ECO:0007669"/>
    <property type="project" value="UniProtKB-SubCell"/>
</dbReference>
<comment type="subcellular location">
    <subcellularLocation>
        <location evidence="1">Cell membrane</location>
        <topology evidence="1">Multi-pass membrane protein</topology>
    </subcellularLocation>
</comment>
<dbReference type="RefSeq" id="WP_045776284.1">
    <property type="nucleotide sequence ID" value="NZ_LAJY01000349.1"/>
</dbReference>
<dbReference type="OrthoDB" id="7351039at2"/>
<feature type="transmembrane region" description="Helical" evidence="11">
    <location>
        <begin position="224"/>
        <end position="243"/>
    </location>
</feature>
<gene>
    <name evidence="12" type="ORF">VZ95_13340</name>
</gene>
<protein>
    <recommendedName>
        <fullName evidence="10">Autoinducer 2 import system permease protein LsrD</fullName>
    </recommendedName>
</protein>
<evidence type="ECO:0000256" key="10">
    <source>
        <dbReference type="ARBA" id="ARBA00039381"/>
    </source>
</evidence>
<name>A0A0F3IU79_9PROT</name>
<evidence type="ECO:0000256" key="3">
    <source>
        <dbReference type="ARBA" id="ARBA00022448"/>
    </source>
</evidence>
<evidence type="ECO:0000256" key="4">
    <source>
        <dbReference type="ARBA" id="ARBA00022475"/>
    </source>
</evidence>
<keyword evidence="5" id="KW-0997">Cell inner membrane</keyword>
<evidence type="ECO:0000256" key="8">
    <source>
        <dbReference type="ARBA" id="ARBA00023136"/>
    </source>
</evidence>
<organism evidence="12 13">
    <name type="scientific">Elstera litoralis</name>
    <dbReference type="NCBI Taxonomy" id="552518"/>
    <lineage>
        <taxon>Bacteria</taxon>
        <taxon>Pseudomonadati</taxon>
        <taxon>Pseudomonadota</taxon>
        <taxon>Alphaproteobacteria</taxon>
        <taxon>Rhodospirillales</taxon>
        <taxon>Rhodospirillaceae</taxon>
        <taxon>Elstera</taxon>
    </lineage>
</organism>
<dbReference type="Pfam" id="PF02653">
    <property type="entry name" value="BPD_transp_2"/>
    <property type="match status" value="1"/>
</dbReference>
<dbReference type="EMBL" id="LAJY01000349">
    <property type="protein sequence ID" value="KJV09149.1"/>
    <property type="molecule type" value="Genomic_DNA"/>
</dbReference>
<feature type="transmembrane region" description="Helical" evidence="11">
    <location>
        <begin position="264"/>
        <end position="291"/>
    </location>
</feature>
<proteinExistence type="predicted"/>
<comment type="subunit">
    <text evidence="2">The complex is composed of two ATP-binding proteins (LsrA), two transmembrane proteins (LsrC and LsrD) and a solute-binding protein (LsrB).</text>
</comment>
<feature type="transmembrane region" description="Helical" evidence="11">
    <location>
        <begin position="66"/>
        <end position="93"/>
    </location>
</feature>
<evidence type="ECO:0000256" key="2">
    <source>
        <dbReference type="ARBA" id="ARBA00011262"/>
    </source>
</evidence>
<sequence>MTSLKLAPLPPSSSPWGLRLMRRWELLLAALLVLVMAGNSLVSPYFLDPYNLADATANFTEKAMVALPMALLIIVREIDISVASIMALASLLIGLAAEVGVGMPGLVAIGMLTGLAAGLLNGALVAGLGLPSIVVTIGTLSLFRGITSVVLGDRAITAYPEAFTDLATVKLIPFVNLEFALFLALAAGFALVLHGTVIGRRLYAIGLNPTAARFSGLSVARTKLMLFALTGLIAGLAAVFLTARIGSTRPNIASGWELEIITMVILGGVSIAGGAGTIGGVVLAVFLLGMAGFGMGLLNVPGIVMSTLIGLLLLVAVAVPQLLARLRRGGKS</sequence>
<dbReference type="AlphaFoldDB" id="A0A0F3IU79"/>
<dbReference type="PANTHER" id="PTHR32196:SF71">
    <property type="entry name" value="AUTOINDUCER 2 IMPORT SYSTEM PERMEASE PROTEIN LSRD"/>
    <property type="match status" value="1"/>
</dbReference>
<keyword evidence="6 11" id="KW-0812">Transmembrane</keyword>
<keyword evidence="3" id="KW-0813">Transport</keyword>
<evidence type="ECO:0000313" key="12">
    <source>
        <dbReference type="EMBL" id="KJV09149.1"/>
    </source>
</evidence>
<feature type="transmembrane region" description="Helical" evidence="11">
    <location>
        <begin position="303"/>
        <end position="324"/>
    </location>
</feature>
<dbReference type="CDD" id="cd06579">
    <property type="entry name" value="TM_PBP1_transp_AraH_like"/>
    <property type="match status" value="1"/>
</dbReference>
<evidence type="ECO:0000256" key="5">
    <source>
        <dbReference type="ARBA" id="ARBA00022519"/>
    </source>
</evidence>
<feature type="transmembrane region" description="Helical" evidence="11">
    <location>
        <begin position="171"/>
        <end position="193"/>
    </location>
</feature>
<feature type="transmembrane region" description="Helical" evidence="11">
    <location>
        <begin position="132"/>
        <end position="151"/>
    </location>
</feature>
<keyword evidence="4" id="KW-1003">Cell membrane</keyword>
<dbReference type="GO" id="GO:0022857">
    <property type="term" value="F:transmembrane transporter activity"/>
    <property type="evidence" value="ECO:0007669"/>
    <property type="project" value="InterPro"/>
</dbReference>
<comment type="caution">
    <text evidence="12">The sequence shown here is derived from an EMBL/GenBank/DDBJ whole genome shotgun (WGS) entry which is preliminary data.</text>
</comment>
<keyword evidence="13" id="KW-1185">Reference proteome</keyword>
<keyword evidence="7 11" id="KW-1133">Transmembrane helix</keyword>
<evidence type="ECO:0000256" key="6">
    <source>
        <dbReference type="ARBA" id="ARBA00022692"/>
    </source>
</evidence>
<evidence type="ECO:0000256" key="9">
    <source>
        <dbReference type="ARBA" id="ARBA00025439"/>
    </source>
</evidence>
<reference evidence="12 13" key="1">
    <citation type="submission" date="2015-03" db="EMBL/GenBank/DDBJ databases">
        <title>Draft genome sequence of Elstera litoralis.</title>
        <authorList>
            <person name="Rahalkar M.C."/>
            <person name="Dhakephalkar P.K."/>
            <person name="Pore S.D."/>
            <person name="Arora P."/>
            <person name="Kapse N.G."/>
            <person name="Pandit P.S."/>
        </authorList>
    </citation>
    <scope>NUCLEOTIDE SEQUENCE [LARGE SCALE GENOMIC DNA]</scope>
    <source>
        <strain evidence="12 13">Dia-1</strain>
    </source>
</reference>
<keyword evidence="8 11" id="KW-0472">Membrane</keyword>
<evidence type="ECO:0000256" key="1">
    <source>
        <dbReference type="ARBA" id="ARBA00004651"/>
    </source>
</evidence>
<comment type="function">
    <text evidence="9">Part of the ABC transporter complex LsrABCD involved in autoinducer 2 (AI-2) import. Probably responsible for the translocation of the substrate across the membrane.</text>
</comment>
<dbReference type="Proteomes" id="UP000033774">
    <property type="component" value="Unassembled WGS sequence"/>
</dbReference>
<evidence type="ECO:0000256" key="7">
    <source>
        <dbReference type="ARBA" id="ARBA00022989"/>
    </source>
</evidence>
<dbReference type="PATRIC" id="fig|552518.3.peg.2342"/>
<accession>A0A0F3IU79</accession>
<dbReference type="InterPro" id="IPR001851">
    <property type="entry name" value="ABC_transp_permease"/>
</dbReference>
<dbReference type="PANTHER" id="PTHR32196">
    <property type="entry name" value="ABC TRANSPORTER PERMEASE PROTEIN YPHD-RELATED-RELATED"/>
    <property type="match status" value="1"/>
</dbReference>
<evidence type="ECO:0000313" key="13">
    <source>
        <dbReference type="Proteomes" id="UP000033774"/>
    </source>
</evidence>
<evidence type="ECO:0000256" key="11">
    <source>
        <dbReference type="SAM" id="Phobius"/>
    </source>
</evidence>